<reference evidence="1 2" key="1">
    <citation type="submission" date="2020-04" db="EMBL/GenBank/DDBJ databases">
        <title>Pseudoalteromonas caenipelagi sp. nov., isolated from a tidal flat.</title>
        <authorList>
            <person name="Park S."/>
            <person name="Yoon J.-H."/>
        </authorList>
    </citation>
    <scope>NUCLEOTIDE SEQUENCE [LARGE SCALE GENOMIC DNA]</scope>
    <source>
        <strain evidence="1 2">JBTF-M23</strain>
    </source>
</reference>
<evidence type="ECO:0000313" key="2">
    <source>
        <dbReference type="Proteomes" id="UP000586305"/>
    </source>
</evidence>
<protein>
    <submittedName>
        <fullName evidence="1">Uncharacterized protein</fullName>
    </submittedName>
</protein>
<dbReference type="AlphaFoldDB" id="A0A849VKD1"/>
<dbReference type="EMBL" id="JABBPG010000016">
    <property type="protein sequence ID" value="NOU53108.1"/>
    <property type="molecule type" value="Genomic_DNA"/>
</dbReference>
<keyword evidence="2" id="KW-1185">Reference proteome</keyword>
<organism evidence="1 2">
    <name type="scientific">Pseudoalteromonas caenipelagi</name>
    <dbReference type="NCBI Taxonomy" id="2726988"/>
    <lineage>
        <taxon>Bacteria</taxon>
        <taxon>Pseudomonadati</taxon>
        <taxon>Pseudomonadota</taxon>
        <taxon>Gammaproteobacteria</taxon>
        <taxon>Alteromonadales</taxon>
        <taxon>Pseudoalteromonadaceae</taxon>
        <taxon>Pseudoalteromonas</taxon>
    </lineage>
</organism>
<gene>
    <name evidence="1" type="ORF">HG263_21645</name>
</gene>
<evidence type="ECO:0000313" key="1">
    <source>
        <dbReference type="EMBL" id="NOU53108.1"/>
    </source>
</evidence>
<proteinExistence type="predicted"/>
<name>A0A849VKD1_9GAMM</name>
<dbReference type="RefSeq" id="WP_171628143.1">
    <property type="nucleotide sequence ID" value="NZ_JABBPG010000016.1"/>
</dbReference>
<accession>A0A849VKD1</accession>
<comment type="caution">
    <text evidence="1">The sequence shown here is derived from an EMBL/GenBank/DDBJ whole genome shotgun (WGS) entry which is preliminary data.</text>
</comment>
<sequence length="182" mass="20767">MKKPTGVSRRIHQSFKHLQENDFEGSLVNLFPALDKTAKRRRAKDGVARRIKAFLEEEMPLISIIAMGFYMPFSCNGNRLSDVLYKFGRTSIAHEGELDSRLEISTSEDIIINANKWHLPSGFILGMSVAVITAPENIDEFIEMPFSIEIYGKRFNLSELWGNSPLIKDHIANHIKNTEIFK</sequence>
<dbReference type="Proteomes" id="UP000586305">
    <property type="component" value="Unassembled WGS sequence"/>
</dbReference>